<gene>
    <name evidence="4" type="ORF">P4S50_19665</name>
</gene>
<dbReference type="GO" id="GO:0016787">
    <property type="term" value="F:hydrolase activity"/>
    <property type="evidence" value="ECO:0007669"/>
    <property type="project" value="UniProtKB-KW"/>
</dbReference>
<feature type="domain" description="SH3b" evidence="3">
    <location>
        <begin position="49"/>
        <end position="125"/>
    </location>
</feature>
<dbReference type="InterPro" id="IPR025275">
    <property type="entry name" value="DUF4015"/>
</dbReference>
<dbReference type="Gene3D" id="2.30.30.40">
    <property type="entry name" value="SH3 Domains"/>
    <property type="match status" value="1"/>
</dbReference>
<evidence type="ECO:0000313" key="5">
    <source>
        <dbReference type="Proteomes" id="UP001222800"/>
    </source>
</evidence>
<dbReference type="Pfam" id="PF13200">
    <property type="entry name" value="DUF4015"/>
    <property type="match status" value="1"/>
</dbReference>
<keyword evidence="2" id="KW-0732">Signal</keyword>
<keyword evidence="4" id="KW-0378">Hydrolase</keyword>
<sequence length="480" mass="55218">MKKKHLITAALTLCFSFLSGCSQTPVENNPGEEKIQTQNEQKKEEKKQENIFYVKPTQLNVRESYSTQSPIVYKLSKFDKVENIDNNSYVEENDQQTKWYNIKFVNDNNEEKTGWVSSEFLTQNKQDLLSDNLNGVDLSNYPKTYEYENNKRQKVKGIYVTINSIVGNNLDRLIKLCNESEINAFVVDVKDDYGHMLFKTDASEKFAPKANEKAVSKEKMSELIKKLNENNIYLIARIVTFKDPIYTEYYPERAIINKETASTFVSKDGLRWASAHDRKLWEYDVSVAKEAAQIGFNEIQFDYVRFPASNGGKLDSKLDYRNNDGDTSKAQTVQSFLKYAKENISPENVYVSADIFGLVGSVPNDMGLGQYWEAVSGVVDYVCPMMYPSHYGNSVYGIDIHDAHPYETVFQSAKDSVKRNTRVDNPATIRPWIQDFTASWVKGHIKYDEPQVREQIKALNDNGIDEYILWNAGNRYSFEQ</sequence>
<dbReference type="SUPFAM" id="SSF51445">
    <property type="entry name" value="(Trans)glycosidases"/>
    <property type="match status" value="1"/>
</dbReference>
<feature type="compositionally biased region" description="Basic and acidic residues" evidence="1">
    <location>
        <begin position="31"/>
        <end position="47"/>
    </location>
</feature>
<dbReference type="InterPro" id="IPR017853">
    <property type="entry name" value="GH"/>
</dbReference>
<protein>
    <submittedName>
        <fullName evidence="4">Glycoside hydrolase</fullName>
    </submittedName>
</protein>
<evidence type="ECO:0000259" key="3">
    <source>
        <dbReference type="PROSITE" id="PS51781"/>
    </source>
</evidence>
<dbReference type="Pfam" id="PF08239">
    <property type="entry name" value="SH3_3"/>
    <property type="match status" value="1"/>
</dbReference>
<name>A0ABY8EC03_9FIRM</name>
<feature type="signal peptide" evidence="2">
    <location>
        <begin position="1"/>
        <end position="24"/>
    </location>
</feature>
<organism evidence="4 5">
    <name type="scientific">Tepidibacter hydrothermalis</name>
    <dbReference type="NCBI Taxonomy" id="3036126"/>
    <lineage>
        <taxon>Bacteria</taxon>
        <taxon>Bacillati</taxon>
        <taxon>Bacillota</taxon>
        <taxon>Clostridia</taxon>
        <taxon>Peptostreptococcales</taxon>
        <taxon>Peptostreptococcaceae</taxon>
        <taxon>Tepidibacter</taxon>
    </lineage>
</organism>
<accession>A0ABY8EC03</accession>
<dbReference type="PROSITE" id="PS51257">
    <property type="entry name" value="PROKAR_LIPOPROTEIN"/>
    <property type="match status" value="1"/>
</dbReference>
<dbReference type="Proteomes" id="UP001222800">
    <property type="component" value="Chromosome"/>
</dbReference>
<proteinExistence type="predicted"/>
<dbReference type="SMART" id="SM00287">
    <property type="entry name" value="SH3b"/>
    <property type="match status" value="1"/>
</dbReference>
<dbReference type="EMBL" id="CP120733">
    <property type="protein sequence ID" value="WFD10448.1"/>
    <property type="molecule type" value="Genomic_DNA"/>
</dbReference>
<keyword evidence="5" id="KW-1185">Reference proteome</keyword>
<reference evidence="4 5" key="1">
    <citation type="submission" date="2023-03" db="EMBL/GenBank/DDBJ databases">
        <title>Complete genome sequence of Tepidibacter sp. SWIR-1, isolated from a deep-sea hydrothermal vent.</title>
        <authorList>
            <person name="Li X."/>
        </authorList>
    </citation>
    <scope>NUCLEOTIDE SEQUENCE [LARGE SCALE GENOMIC DNA]</scope>
    <source>
        <strain evidence="4 5">SWIR-1</strain>
    </source>
</reference>
<evidence type="ECO:0000313" key="4">
    <source>
        <dbReference type="EMBL" id="WFD10448.1"/>
    </source>
</evidence>
<dbReference type="RefSeq" id="WP_277732416.1">
    <property type="nucleotide sequence ID" value="NZ_CP120733.1"/>
</dbReference>
<dbReference type="PROSITE" id="PS51781">
    <property type="entry name" value="SH3B"/>
    <property type="match status" value="1"/>
</dbReference>
<feature type="chain" id="PRO_5047037899" evidence="2">
    <location>
        <begin position="25"/>
        <end position="480"/>
    </location>
</feature>
<evidence type="ECO:0000256" key="1">
    <source>
        <dbReference type="SAM" id="MobiDB-lite"/>
    </source>
</evidence>
<evidence type="ECO:0000256" key="2">
    <source>
        <dbReference type="SAM" id="SignalP"/>
    </source>
</evidence>
<dbReference type="InterPro" id="IPR003646">
    <property type="entry name" value="SH3-like_bac-type"/>
</dbReference>
<feature type="region of interest" description="Disordered" evidence="1">
    <location>
        <begin position="27"/>
        <end position="47"/>
    </location>
</feature>